<dbReference type="InterPro" id="IPR001633">
    <property type="entry name" value="EAL_dom"/>
</dbReference>
<dbReference type="Pfam" id="PF00990">
    <property type="entry name" value="GGDEF"/>
    <property type="match status" value="1"/>
</dbReference>
<dbReference type="SMART" id="SM00052">
    <property type="entry name" value="EAL"/>
    <property type="match status" value="1"/>
</dbReference>
<name>A0A501WQ48_9RHOB</name>
<gene>
    <name evidence="4" type="ORF">FJM51_11715</name>
</gene>
<dbReference type="AlphaFoldDB" id="A0A501WQ48"/>
<keyword evidence="5" id="KW-1185">Reference proteome</keyword>
<evidence type="ECO:0000313" key="4">
    <source>
        <dbReference type="EMBL" id="TPE50455.1"/>
    </source>
</evidence>
<feature type="transmembrane region" description="Helical" evidence="1">
    <location>
        <begin position="20"/>
        <end position="41"/>
    </location>
</feature>
<dbReference type="InterPro" id="IPR043128">
    <property type="entry name" value="Rev_trsase/Diguanyl_cyclase"/>
</dbReference>
<dbReference type="OrthoDB" id="9814202at2"/>
<dbReference type="InterPro" id="IPR050706">
    <property type="entry name" value="Cyclic-di-GMP_PDE-like"/>
</dbReference>
<dbReference type="EMBL" id="VFRP01000010">
    <property type="protein sequence ID" value="TPE50455.1"/>
    <property type="molecule type" value="Genomic_DNA"/>
</dbReference>
<dbReference type="RefSeq" id="WP_140454332.1">
    <property type="nucleotide sequence ID" value="NZ_VFRP01000010.1"/>
</dbReference>
<dbReference type="Proteomes" id="UP000319255">
    <property type="component" value="Unassembled WGS sequence"/>
</dbReference>
<dbReference type="PANTHER" id="PTHR33121:SF70">
    <property type="entry name" value="SIGNALING PROTEIN YKOW"/>
    <property type="match status" value="1"/>
</dbReference>
<dbReference type="Gene3D" id="3.30.70.270">
    <property type="match status" value="1"/>
</dbReference>
<dbReference type="CDD" id="cd01948">
    <property type="entry name" value="EAL"/>
    <property type="match status" value="1"/>
</dbReference>
<dbReference type="PANTHER" id="PTHR33121">
    <property type="entry name" value="CYCLIC DI-GMP PHOSPHODIESTERASE PDEF"/>
    <property type="match status" value="1"/>
</dbReference>
<feature type="domain" description="GGDEF" evidence="3">
    <location>
        <begin position="228"/>
        <end position="362"/>
    </location>
</feature>
<dbReference type="NCBIfam" id="TIGR00254">
    <property type="entry name" value="GGDEF"/>
    <property type="match status" value="1"/>
</dbReference>
<dbReference type="InterPro" id="IPR035919">
    <property type="entry name" value="EAL_sf"/>
</dbReference>
<reference evidence="4 5" key="1">
    <citation type="submission" date="2019-06" db="EMBL/GenBank/DDBJ databases">
        <title>A novel bacterium of genus Amaricoccus, isolated from marine sediment.</title>
        <authorList>
            <person name="Huang H."/>
            <person name="Mo K."/>
            <person name="Hu Y."/>
        </authorList>
    </citation>
    <scope>NUCLEOTIDE SEQUENCE [LARGE SCALE GENOMIC DNA]</scope>
    <source>
        <strain evidence="4 5">HB172011</strain>
    </source>
</reference>
<dbReference type="InterPro" id="IPR029787">
    <property type="entry name" value="Nucleotide_cyclase"/>
</dbReference>
<dbReference type="CDD" id="cd01949">
    <property type="entry name" value="GGDEF"/>
    <property type="match status" value="1"/>
</dbReference>
<keyword evidence="1" id="KW-0812">Transmembrane</keyword>
<dbReference type="InterPro" id="IPR000160">
    <property type="entry name" value="GGDEF_dom"/>
</dbReference>
<dbReference type="PROSITE" id="PS50883">
    <property type="entry name" value="EAL"/>
    <property type="match status" value="1"/>
</dbReference>
<organism evidence="4 5">
    <name type="scientific">Amaricoccus solimangrovi</name>
    <dbReference type="NCBI Taxonomy" id="2589815"/>
    <lineage>
        <taxon>Bacteria</taxon>
        <taxon>Pseudomonadati</taxon>
        <taxon>Pseudomonadota</taxon>
        <taxon>Alphaproteobacteria</taxon>
        <taxon>Rhodobacterales</taxon>
        <taxon>Paracoccaceae</taxon>
        <taxon>Amaricoccus</taxon>
    </lineage>
</organism>
<proteinExistence type="predicted"/>
<accession>A0A501WQ48</accession>
<dbReference type="SMART" id="SM00267">
    <property type="entry name" value="GGDEF"/>
    <property type="match status" value="1"/>
</dbReference>
<feature type="domain" description="EAL" evidence="2">
    <location>
        <begin position="371"/>
        <end position="626"/>
    </location>
</feature>
<keyword evidence="1" id="KW-0472">Membrane</keyword>
<dbReference type="Gene3D" id="3.20.20.450">
    <property type="entry name" value="EAL domain"/>
    <property type="match status" value="1"/>
</dbReference>
<protein>
    <submittedName>
        <fullName evidence="4">GGDEF domain-containing protein</fullName>
    </submittedName>
</protein>
<evidence type="ECO:0000259" key="2">
    <source>
        <dbReference type="PROSITE" id="PS50883"/>
    </source>
</evidence>
<dbReference type="PROSITE" id="PS50887">
    <property type="entry name" value="GGDEF"/>
    <property type="match status" value="1"/>
</dbReference>
<dbReference type="SUPFAM" id="SSF55073">
    <property type="entry name" value="Nucleotide cyclase"/>
    <property type="match status" value="1"/>
</dbReference>
<comment type="caution">
    <text evidence="4">The sequence shown here is derived from an EMBL/GenBank/DDBJ whole genome shotgun (WGS) entry which is preliminary data.</text>
</comment>
<keyword evidence="1" id="KW-1133">Transmembrane helix</keyword>
<sequence length="643" mass="68401">MENEPDIPVPPDPRALFRRVLGATVGALGVIALTLAIGARAPLAGQAGARRALEAARAETETAHALLGEIATPVPFGHRGGLDARVAALRAAGLLSETAAGGFFAMSHDLTDRPEARARLGALLTTAVLPETDRRAREALAGLAAAEARWARLLLLLAGGGALAAGGLLLFVALPAGRRIRAWAARAGEAERENRFRLLHDPVTGMPNGTFLRAHLGRLVAGADREATQTAVLRLDIDRFGMLRDTLGPRTSDEILRMVARRLRNTLRAGDFAAHMGHDDFVLVASGLADAGAAAAIAARTQAALSKPFAIRGGTQRIATSIGVTLVSDDAPDTERVLANAEIALAAAEAANGACVVRYFRDELRVEVERREALFTELLAGLGRGELVPYFQPQICLRTGALAGFEALVRWRHPRRGVLAPGAFLDFAEDADLTERIGEAVLGQSLRAIRAWDRAKLDVPRVGVNFAAKQLRDPALIEKIKWEVERADIDPSRLAIEVLETVMIRGDADMVARNLRGLASAGFHIELDDFGTGHASLANLRRLMVNRIKIDRSFVDGIETTPEQREITASMIAMAGALGIGTLAEGVESRAAAEVLRELGCDLAQGYLIAKPMPLGETFDWLRAFEAAGKGGACRVAAGPNTP</sequence>
<dbReference type="SUPFAM" id="SSF141868">
    <property type="entry name" value="EAL domain-like"/>
    <property type="match status" value="1"/>
</dbReference>
<evidence type="ECO:0000313" key="5">
    <source>
        <dbReference type="Proteomes" id="UP000319255"/>
    </source>
</evidence>
<evidence type="ECO:0000259" key="3">
    <source>
        <dbReference type="PROSITE" id="PS50887"/>
    </source>
</evidence>
<evidence type="ECO:0000256" key="1">
    <source>
        <dbReference type="SAM" id="Phobius"/>
    </source>
</evidence>
<dbReference type="Pfam" id="PF00563">
    <property type="entry name" value="EAL"/>
    <property type="match status" value="1"/>
</dbReference>
<feature type="transmembrane region" description="Helical" evidence="1">
    <location>
        <begin position="153"/>
        <end position="174"/>
    </location>
</feature>
<dbReference type="GO" id="GO:0071111">
    <property type="term" value="F:cyclic-guanylate-specific phosphodiesterase activity"/>
    <property type="evidence" value="ECO:0007669"/>
    <property type="project" value="InterPro"/>
</dbReference>